<feature type="transmembrane region" description="Helical" evidence="1">
    <location>
        <begin position="225"/>
        <end position="247"/>
    </location>
</feature>
<keyword evidence="1" id="KW-0472">Membrane</keyword>
<feature type="transmembrane region" description="Helical" evidence="1">
    <location>
        <begin position="117"/>
        <end position="133"/>
    </location>
</feature>
<feature type="transmembrane region" description="Helical" evidence="1">
    <location>
        <begin position="138"/>
        <end position="158"/>
    </location>
</feature>
<feature type="transmembrane region" description="Helical" evidence="1">
    <location>
        <begin position="342"/>
        <end position="360"/>
    </location>
</feature>
<organism evidence="2 3">
    <name type="scientific">Streptomyces beijiangensis</name>
    <dbReference type="NCBI Taxonomy" id="163361"/>
    <lineage>
        <taxon>Bacteria</taxon>
        <taxon>Bacillati</taxon>
        <taxon>Actinomycetota</taxon>
        <taxon>Actinomycetes</taxon>
        <taxon>Kitasatosporales</taxon>
        <taxon>Streptomycetaceae</taxon>
        <taxon>Streptomyces</taxon>
    </lineage>
</organism>
<keyword evidence="3" id="KW-1185">Reference proteome</keyword>
<keyword evidence="1" id="KW-1133">Transmembrane helix</keyword>
<dbReference type="Proteomes" id="UP000664167">
    <property type="component" value="Unassembled WGS sequence"/>
</dbReference>
<dbReference type="RefSeq" id="WP_206962564.1">
    <property type="nucleotide sequence ID" value="NZ_BAAAJJ010000002.1"/>
</dbReference>
<feature type="transmembrane region" description="Helical" evidence="1">
    <location>
        <begin position="372"/>
        <end position="392"/>
    </location>
</feature>
<feature type="transmembrane region" description="Helical" evidence="1">
    <location>
        <begin position="188"/>
        <end position="205"/>
    </location>
</feature>
<comment type="caution">
    <text evidence="2">The sequence shown here is derived from an EMBL/GenBank/DDBJ whole genome shotgun (WGS) entry which is preliminary data.</text>
</comment>
<feature type="transmembrane region" description="Helical" evidence="1">
    <location>
        <begin position="320"/>
        <end position="337"/>
    </location>
</feature>
<feature type="transmembrane region" description="Helical" evidence="1">
    <location>
        <begin position="12"/>
        <end position="32"/>
    </location>
</feature>
<reference evidence="2" key="1">
    <citation type="submission" date="2021-03" db="EMBL/GenBank/DDBJ databases">
        <title>Streptomyces poriferae sp. nov., a novel marine sponge-derived Actinobacteria species with anti-MRSA activity.</title>
        <authorList>
            <person name="Sandoval-Powers M."/>
            <person name="Kralova S."/>
            <person name="Nguyen G.-S."/>
            <person name="Fawwal D."/>
            <person name="Degnes K."/>
            <person name="Klinkenberg G."/>
            <person name="Sletta H."/>
            <person name="Wentzel A."/>
            <person name="Liles M.R."/>
        </authorList>
    </citation>
    <scope>NUCLEOTIDE SEQUENCE</scope>
    <source>
        <strain evidence="2">DSM 41794</strain>
    </source>
</reference>
<keyword evidence="1" id="KW-0812">Transmembrane</keyword>
<accession>A0A939F5V0</accession>
<dbReference type="EMBL" id="JAFLRJ010000138">
    <property type="protein sequence ID" value="MBO0513141.1"/>
    <property type="molecule type" value="Genomic_DNA"/>
</dbReference>
<protein>
    <submittedName>
        <fullName evidence="2">Uncharacterized protein</fullName>
    </submittedName>
</protein>
<evidence type="ECO:0000313" key="3">
    <source>
        <dbReference type="Proteomes" id="UP000664167"/>
    </source>
</evidence>
<proteinExistence type="predicted"/>
<feature type="transmembrane region" description="Helical" evidence="1">
    <location>
        <begin position="254"/>
        <end position="276"/>
    </location>
</feature>
<evidence type="ECO:0000256" key="1">
    <source>
        <dbReference type="SAM" id="Phobius"/>
    </source>
</evidence>
<feature type="transmembrane region" description="Helical" evidence="1">
    <location>
        <begin position="164"/>
        <end position="181"/>
    </location>
</feature>
<sequence>MSRTPTSRRTWLLPLLVCGVYVLLQLAAGPSWTLFPDSYRYARAAEQYLGASRSEAHHTALEAFCTSRSTAAAESKALDPLPEPAAADAASCLKRWADAPDITTDDARYQSVFSSRPGYPLLAAPFVGLFGVLTGMRVLGLLMALAGSLVVAGILRSAGLSPPAAAVGQTVFLICPLGWWSTQALGEGLVTVCVLGAVWGGLLMTRGRPLSGSLLFTGALAACTVTRYSTALVLAALIAAAALLTWCFRRSRGVLLLGATAAACAAAIALVMKLLALPSSEVTLQDTFTRHFRSPEVPDPWARLVDLDLHFWRHWLSEQTAMPFFLVLTALALWMLLRYGGVLGPLACAVALVGAVQVAAHPLVQEADRLGVLMWVPVTLGIALLTPSLPGFRSLPFDRTVQVPDPTMEPHHADTTASR</sequence>
<gene>
    <name evidence="2" type="ORF">J0695_15225</name>
</gene>
<evidence type="ECO:0000313" key="2">
    <source>
        <dbReference type="EMBL" id="MBO0513141.1"/>
    </source>
</evidence>
<dbReference type="AlphaFoldDB" id="A0A939F5V0"/>
<name>A0A939F5V0_9ACTN</name>